<evidence type="ECO:0000313" key="1">
    <source>
        <dbReference type="EMBL" id="KAG8097074.1"/>
    </source>
</evidence>
<keyword evidence="2" id="KW-1185">Reference proteome</keyword>
<comment type="caution">
    <text evidence="1">The sequence shown here is derived from an EMBL/GenBank/DDBJ whole genome shotgun (WGS) entry which is preliminary data.</text>
</comment>
<proteinExistence type="predicted"/>
<evidence type="ECO:0000313" key="2">
    <source>
        <dbReference type="Proteomes" id="UP000729402"/>
    </source>
</evidence>
<protein>
    <submittedName>
        <fullName evidence="1">Uncharacterized protein</fullName>
    </submittedName>
</protein>
<organism evidence="1 2">
    <name type="scientific">Zizania palustris</name>
    <name type="common">Northern wild rice</name>
    <dbReference type="NCBI Taxonomy" id="103762"/>
    <lineage>
        <taxon>Eukaryota</taxon>
        <taxon>Viridiplantae</taxon>
        <taxon>Streptophyta</taxon>
        <taxon>Embryophyta</taxon>
        <taxon>Tracheophyta</taxon>
        <taxon>Spermatophyta</taxon>
        <taxon>Magnoliopsida</taxon>
        <taxon>Liliopsida</taxon>
        <taxon>Poales</taxon>
        <taxon>Poaceae</taxon>
        <taxon>BOP clade</taxon>
        <taxon>Oryzoideae</taxon>
        <taxon>Oryzeae</taxon>
        <taxon>Zizaniinae</taxon>
        <taxon>Zizania</taxon>
    </lineage>
</organism>
<accession>A0A8J5WX49</accession>
<sequence>MQMQQCVRLLLCSVPSTSTDESPRVKSSRPKKKKENHPIAFLFWHLSASGAKLKAPDATQVYGGRQQHRSQRGHGRAICELRRLKAGAPGRLAAGCSSCSSAPPRPRARASSTAPVHTVTYICRLDEVLQAATSGLARTFKTRFPRTTPRFTCASCCVFACLRWVLQGLLLLVVCTISVPADHCTVATVTLWDATTARRGSLICR</sequence>
<dbReference type="AlphaFoldDB" id="A0A8J5WX49"/>
<name>A0A8J5WX49_ZIZPA</name>
<reference evidence="1" key="1">
    <citation type="journal article" date="2021" name="bioRxiv">
        <title>Whole Genome Assembly and Annotation of Northern Wild Rice, Zizania palustris L., Supports a Whole Genome Duplication in the Zizania Genus.</title>
        <authorList>
            <person name="Haas M."/>
            <person name="Kono T."/>
            <person name="Macchietto M."/>
            <person name="Millas R."/>
            <person name="McGilp L."/>
            <person name="Shao M."/>
            <person name="Duquette J."/>
            <person name="Hirsch C.N."/>
            <person name="Kimball J."/>
        </authorList>
    </citation>
    <scope>NUCLEOTIDE SEQUENCE</scope>
    <source>
        <tissue evidence="1">Fresh leaf tissue</tissue>
    </source>
</reference>
<gene>
    <name evidence="1" type="ORF">GUJ93_ZPchr0013g35898</name>
</gene>
<dbReference type="EMBL" id="JAAALK010000079">
    <property type="protein sequence ID" value="KAG8097074.1"/>
    <property type="molecule type" value="Genomic_DNA"/>
</dbReference>
<reference evidence="1" key="2">
    <citation type="submission" date="2021-02" db="EMBL/GenBank/DDBJ databases">
        <authorList>
            <person name="Kimball J.A."/>
            <person name="Haas M.W."/>
            <person name="Macchietto M."/>
            <person name="Kono T."/>
            <person name="Duquette J."/>
            <person name="Shao M."/>
        </authorList>
    </citation>
    <scope>NUCLEOTIDE SEQUENCE</scope>
    <source>
        <tissue evidence="1">Fresh leaf tissue</tissue>
    </source>
</reference>
<dbReference type="Proteomes" id="UP000729402">
    <property type="component" value="Unassembled WGS sequence"/>
</dbReference>